<sequence length="292" mass="32683">MSLKLLVLVLLLKQVVARIQINAIVDEHKQVRVTYKGIELNLISDEDVKSFHIEEENLKEAVSKHLGKRPRDVYLKSPTPWGDLYETYKWETVKRELSIKSARVTGITKEPVVVLAQDFENISNKTIKVNTGISHTIENTVTTSWTKSKEFTVSQEIEYEFNVGFSKASGTTGFSFTTNWGVSEEITKTDTIGTTSGMETELKPGQAVTAVLSAKAGFLELEVVHRASLRGNLAVNFKRKHAGHHFWGPTIQDVMRTGGISNEIITIETIRFGFHVEGSLKVYDKETGETVL</sequence>
<reference evidence="2" key="1">
    <citation type="submission" date="2017-09" db="EMBL/GenBank/DDBJ databases">
        <title>Contemporary evolution of a Lepidopteran species, Heliothis virescens, in response to modern agricultural practices.</title>
        <authorList>
            <person name="Fritz M.L."/>
            <person name="Deyonke A.M."/>
            <person name="Papanicolaou A."/>
            <person name="Micinski S."/>
            <person name="Westbrook J."/>
            <person name="Gould F."/>
        </authorList>
    </citation>
    <scope>NUCLEOTIDE SEQUENCE [LARGE SCALE GENOMIC DNA]</scope>
    <source>
        <strain evidence="2">HvINT-</strain>
        <tissue evidence="2">Whole body</tissue>
    </source>
</reference>
<comment type="caution">
    <text evidence="2">The sequence shown here is derived from an EMBL/GenBank/DDBJ whole genome shotgun (WGS) entry which is preliminary data.</text>
</comment>
<name>A0A2A4JM53_HELVI</name>
<protein>
    <submittedName>
        <fullName evidence="2">Uncharacterized protein</fullName>
    </submittedName>
</protein>
<feature type="chain" id="PRO_5012472362" evidence="1">
    <location>
        <begin position="18"/>
        <end position="292"/>
    </location>
</feature>
<accession>A0A2A4JM53</accession>
<organism evidence="2">
    <name type="scientific">Heliothis virescens</name>
    <name type="common">Tobacco budworm moth</name>
    <dbReference type="NCBI Taxonomy" id="7102"/>
    <lineage>
        <taxon>Eukaryota</taxon>
        <taxon>Metazoa</taxon>
        <taxon>Ecdysozoa</taxon>
        <taxon>Arthropoda</taxon>
        <taxon>Hexapoda</taxon>
        <taxon>Insecta</taxon>
        <taxon>Pterygota</taxon>
        <taxon>Neoptera</taxon>
        <taxon>Endopterygota</taxon>
        <taxon>Lepidoptera</taxon>
        <taxon>Glossata</taxon>
        <taxon>Ditrysia</taxon>
        <taxon>Noctuoidea</taxon>
        <taxon>Noctuidae</taxon>
        <taxon>Heliothinae</taxon>
        <taxon>Heliothis</taxon>
    </lineage>
</organism>
<keyword evidence="1" id="KW-0732">Signal</keyword>
<proteinExistence type="predicted"/>
<dbReference type="AlphaFoldDB" id="A0A2A4JM53"/>
<evidence type="ECO:0000256" key="1">
    <source>
        <dbReference type="SAM" id="SignalP"/>
    </source>
</evidence>
<evidence type="ECO:0000313" key="2">
    <source>
        <dbReference type="EMBL" id="PCG72866.1"/>
    </source>
</evidence>
<dbReference type="EMBL" id="NWSH01001059">
    <property type="protein sequence ID" value="PCG72866.1"/>
    <property type="molecule type" value="Genomic_DNA"/>
</dbReference>
<dbReference type="CDD" id="cd20235">
    <property type="entry name" value="PFM_spherulin-2a-like"/>
    <property type="match status" value="1"/>
</dbReference>
<dbReference type="SUPFAM" id="SSF56973">
    <property type="entry name" value="Aerolisin/ETX pore-forming domain"/>
    <property type="match status" value="1"/>
</dbReference>
<dbReference type="Gene3D" id="2.170.15.10">
    <property type="entry name" value="Proaerolysin, chain A, domain 3"/>
    <property type="match status" value="1"/>
</dbReference>
<gene>
    <name evidence="2" type="ORF">B5V51_407</name>
</gene>
<feature type="signal peptide" evidence="1">
    <location>
        <begin position="1"/>
        <end position="17"/>
    </location>
</feature>